<organism evidence="1 2">
    <name type="scientific">Planktothrix agardhii CCAP 1459/11A</name>
    <dbReference type="NCBI Taxonomy" id="282420"/>
    <lineage>
        <taxon>Bacteria</taxon>
        <taxon>Bacillati</taxon>
        <taxon>Cyanobacteriota</taxon>
        <taxon>Cyanophyceae</taxon>
        <taxon>Oscillatoriophycideae</taxon>
        <taxon>Oscillatoriales</taxon>
        <taxon>Microcoleaceae</taxon>
        <taxon>Planktothrix</taxon>
    </lineage>
</organism>
<evidence type="ECO:0000313" key="2">
    <source>
        <dbReference type="Proteomes" id="UP000299794"/>
    </source>
</evidence>
<dbReference type="Proteomes" id="UP000299794">
    <property type="component" value="Unassembled WGS sequence"/>
</dbReference>
<gene>
    <name evidence="1" type="ORF">PA905_47400</name>
</gene>
<dbReference type="EMBL" id="BJCD01000085">
    <property type="protein sequence ID" value="GDZ96250.1"/>
    <property type="molecule type" value="Genomic_DNA"/>
</dbReference>
<evidence type="ECO:0008006" key="3">
    <source>
        <dbReference type="Google" id="ProtNLM"/>
    </source>
</evidence>
<proteinExistence type="predicted"/>
<accession>A0A4P5ZJ47</accession>
<dbReference type="AlphaFoldDB" id="A0A4P5ZJ47"/>
<dbReference type="InterPro" id="IPR025455">
    <property type="entry name" value="DUF4276"/>
</dbReference>
<comment type="caution">
    <text evidence="1">The sequence shown here is derived from an EMBL/GenBank/DDBJ whole genome shotgun (WGS) entry which is preliminary data.</text>
</comment>
<reference evidence="2" key="1">
    <citation type="submission" date="2019-02" db="EMBL/GenBank/DDBJ databases">
        <title>Draft genome sequence of Planktothrix agardhii NIES-905.</title>
        <authorList>
            <person name="Yamaguchi H."/>
            <person name="Suzuki S."/>
            <person name="Kawachi M."/>
        </authorList>
    </citation>
    <scope>NUCLEOTIDE SEQUENCE [LARGE SCALE GENOMIC DNA]</scope>
    <source>
        <strain evidence="2">CCAP 1459/11A</strain>
    </source>
</reference>
<dbReference type="Pfam" id="PF14103">
    <property type="entry name" value="DUF4276"/>
    <property type="match status" value="1"/>
</dbReference>
<dbReference type="RefSeq" id="WP_141296372.1">
    <property type="nucleotide sequence ID" value="NZ_BJCD01000085.1"/>
</dbReference>
<name>A0A4P5ZJ47_PLAAG</name>
<protein>
    <recommendedName>
        <fullName evidence="3">DUF4276 family protein</fullName>
    </recommendedName>
</protein>
<sequence length="202" mass="22849">MKVGMIFECGPDGADKKVCEHLARRLQPDIKISSVTLDNKPNLVSECGKNAAQLLAGGCERIVIVWDLYPAWREKKQRPCRREDRAAIMESLAKAGVTSPHVYLVCIKEELEAWLLADGRAISAVLSKPTHPVTVKDKKNPERIQKPKTQLNQIFQEKTGRRYIDSQHAEMIIKKVDLNKLRCCNTFVRFAEKVTGIEPRSV</sequence>
<evidence type="ECO:0000313" key="1">
    <source>
        <dbReference type="EMBL" id="GDZ96250.1"/>
    </source>
</evidence>